<gene>
    <name evidence="1" type="ORF">BT62DRAFT_1076927</name>
</gene>
<dbReference type="Gene3D" id="2.120.10.80">
    <property type="entry name" value="Kelch-type beta propeller"/>
    <property type="match status" value="1"/>
</dbReference>
<dbReference type="InterPro" id="IPR015915">
    <property type="entry name" value="Kelch-typ_b-propeller"/>
</dbReference>
<dbReference type="EMBL" id="MU250537">
    <property type="protein sequence ID" value="KAG7445236.1"/>
    <property type="molecule type" value="Genomic_DNA"/>
</dbReference>
<evidence type="ECO:0000313" key="1">
    <source>
        <dbReference type="EMBL" id="KAG7445236.1"/>
    </source>
</evidence>
<keyword evidence="2" id="KW-1185">Reference proteome</keyword>
<name>A0A9P8ART2_9AGAR</name>
<accession>A0A9P8ART2</accession>
<reference evidence="1" key="1">
    <citation type="submission" date="2020-11" db="EMBL/GenBank/DDBJ databases">
        <title>Adaptations for nitrogen fixation in a non-lichenized fungal sporocarp promotes dispersal by wood-feeding termites.</title>
        <authorList>
            <consortium name="DOE Joint Genome Institute"/>
            <person name="Koch R.A."/>
            <person name="Yoon G."/>
            <person name="Arayal U."/>
            <person name="Lail K."/>
            <person name="Amirebrahimi M."/>
            <person name="Labutti K."/>
            <person name="Lipzen A."/>
            <person name="Riley R."/>
            <person name="Barry K."/>
            <person name="Henrissat B."/>
            <person name="Grigoriev I.V."/>
            <person name="Herr J.R."/>
            <person name="Aime M.C."/>
        </authorList>
    </citation>
    <scope>NUCLEOTIDE SEQUENCE</scope>
    <source>
        <strain evidence="1">MCA 3950</strain>
    </source>
</reference>
<dbReference type="Proteomes" id="UP000812287">
    <property type="component" value="Unassembled WGS sequence"/>
</dbReference>
<evidence type="ECO:0000313" key="2">
    <source>
        <dbReference type="Proteomes" id="UP000812287"/>
    </source>
</evidence>
<dbReference type="GeneID" id="66101554"/>
<organism evidence="1 2">
    <name type="scientific">Guyanagaster necrorhizus</name>
    <dbReference type="NCBI Taxonomy" id="856835"/>
    <lineage>
        <taxon>Eukaryota</taxon>
        <taxon>Fungi</taxon>
        <taxon>Dikarya</taxon>
        <taxon>Basidiomycota</taxon>
        <taxon>Agaricomycotina</taxon>
        <taxon>Agaricomycetes</taxon>
        <taxon>Agaricomycetidae</taxon>
        <taxon>Agaricales</taxon>
        <taxon>Marasmiineae</taxon>
        <taxon>Physalacriaceae</taxon>
        <taxon>Guyanagaster</taxon>
    </lineage>
</organism>
<dbReference type="Pfam" id="PF24681">
    <property type="entry name" value="Kelch_KLHDC2_KLHL20_DRC7"/>
    <property type="match status" value="1"/>
</dbReference>
<dbReference type="RefSeq" id="XP_043038736.1">
    <property type="nucleotide sequence ID" value="XM_043179260.1"/>
</dbReference>
<protein>
    <submittedName>
        <fullName evidence="1">Uncharacterized protein</fullName>
    </submittedName>
</protein>
<dbReference type="AlphaFoldDB" id="A0A9P8ART2"/>
<dbReference type="SUPFAM" id="SSF117281">
    <property type="entry name" value="Kelch motif"/>
    <property type="match status" value="1"/>
</dbReference>
<dbReference type="OrthoDB" id="3228507at2759"/>
<comment type="caution">
    <text evidence="1">The sequence shown here is derived from an EMBL/GenBank/DDBJ whole genome shotgun (WGS) entry which is preliminary data.</text>
</comment>
<proteinExistence type="predicted"/>
<sequence length="205" mass="22822">MLVSLQSSAVVLESYHVADANFTISFDLAMTRARSIQDVNSRTEKGDKKTFANGLQWMPMTGSLPYFNDYGCVAIDDLGGKIYMFGGKRPGTDALCCDFNVCDARTMNWEDWTNSLSREFAPSSPLSPLQNASSTFLNIHGWKYVFLFGGYDGIDINSQLIAININTKIWSVVPIEGTVAPRMDTAMVDIGNRLYIFTLPTQRNE</sequence>